<proteinExistence type="predicted"/>
<keyword evidence="4" id="KW-1185">Reference proteome</keyword>
<gene>
    <name evidence="3" type="ORF">FNT36_10390</name>
</gene>
<evidence type="ECO:0000313" key="4">
    <source>
        <dbReference type="Proteomes" id="UP000317624"/>
    </source>
</evidence>
<dbReference type="Pfam" id="PF19917">
    <property type="entry name" value="bpX1"/>
    <property type="match status" value="1"/>
</dbReference>
<evidence type="ECO:0000259" key="1">
    <source>
        <dbReference type="Pfam" id="PF19915"/>
    </source>
</evidence>
<comment type="caution">
    <text evidence="3">The sequence shown here is derived from an EMBL/GenBank/DDBJ whole genome shotgun (WGS) entry which is preliminary data.</text>
</comment>
<evidence type="ECO:0000313" key="3">
    <source>
        <dbReference type="EMBL" id="TVT41822.1"/>
    </source>
</evidence>
<accession>A0A558BZC0</accession>
<reference evidence="3 4" key="1">
    <citation type="submission" date="2019-07" db="EMBL/GenBank/DDBJ databases">
        <title>Hymenobacter sp. straun FUR1 Genome sequencing and assembly.</title>
        <authorList>
            <person name="Chhetri G."/>
        </authorList>
    </citation>
    <scope>NUCLEOTIDE SEQUENCE [LARGE SCALE GENOMIC DNA]</scope>
    <source>
        <strain evidence="3 4">Fur1</strain>
    </source>
</reference>
<dbReference type="OrthoDB" id="4170613at2"/>
<dbReference type="Pfam" id="PF19915">
    <property type="entry name" value="bpX0"/>
    <property type="match status" value="1"/>
</dbReference>
<organism evidence="3 4">
    <name type="scientific">Hymenobacter setariae</name>
    <dbReference type="NCBI Taxonomy" id="2594794"/>
    <lineage>
        <taxon>Bacteria</taxon>
        <taxon>Pseudomonadati</taxon>
        <taxon>Bacteroidota</taxon>
        <taxon>Cytophagia</taxon>
        <taxon>Cytophagales</taxon>
        <taxon>Hymenobacteraceae</taxon>
        <taxon>Hymenobacter</taxon>
    </lineage>
</organism>
<feature type="domain" description="MoxR-vWA-beta-propeller ternary system" evidence="1">
    <location>
        <begin position="30"/>
        <end position="194"/>
    </location>
</feature>
<dbReference type="Proteomes" id="UP000317624">
    <property type="component" value="Unassembled WGS sequence"/>
</dbReference>
<evidence type="ECO:0000259" key="2">
    <source>
        <dbReference type="Pfam" id="PF19917"/>
    </source>
</evidence>
<protein>
    <submittedName>
        <fullName evidence="3">Uncharacterized protein</fullName>
    </submittedName>
</protein>
<dbReference type="RefSeq" id="WP_144847169.1">
    <property type="nucleotide sequence ID" value="NZ_VMRJ01000002.1"/>
</dbReference>
<dbReference type="InterPro" id="IPR045554">
    <property type="entry name" value="bpX0"/>
</dbReference>
<dbReference type="AlphaFoldDB" id="A0A558BZC0"/>
<sequence length="805" mass="88032">MSSILSYFQQPRGHFWQWAEEGRFVEWYNGNTIGYREELIRVLRAVAEQGLPPLAPVLLLLAACADTAPAAPGQAPVLDGLLQDLPPGNDDPKPQVLRRCLVQAVGFLVVVRGLPPTLRTGEPKLHLFREVFVGQAPQIQANLASNILDLWDSGRLDTKLVQSANQLTRRTVLQELDCLAQAFHRFPTTEQLALRLRTGLDQLPASLPTPEPPAVPDQPLSLFEQLAQDQRTTGLVNLAQHLVAALHVPMHTHGASDHPLGGVADITNRGNFDRLLLSELAHDDLSLTARLVNNEALYLRREEPPRPQARPRVVLLDTTLRLWGTPRVFGLAAALAWAYHAQLPRTRAALTAYSLGGQASTPLDLDSFEGVVQALGCLDPALHCGPALAALGLDQPAAAGTDYLLITDAEAAQQPALSQRLAAAQPGLRYLLTVSRAGALELFEYQNNHRTLLSTSRYDLDELLTARRPRRTVPALPPLVGPAFLKCVPAPLYFPTVSLRLSGRNALFHPRLGGLAVTDTRRVLYWPERSTGARELLPTIEAGTYYFGSDAETEAYILVSGPGLLRVYCFSLRKGSAELIDLADELDEPEQVIKVAFKDNCYYVRRGGSTLLVDCQQRAVLGRRDAAFPYHHPVGLLPEFGSFKRFINNGYSVFHRISNISVNGAGELLVDGYALRLKNQSLPTTHQLQFLSRIDSDSNPSPRAKATAVDVAPAEASNASLVRRFAWPDGSEAVVDTRGLLHLRSADASVPELTVLLVIGQPTAAWAANGIVTGSSYFTGHHPAQQLAPSNFYQQYLQRFTAPLV</sequence>
<dbReference type="EMBL" id="VMRJ01000002">
    <property type="protein sequence ID" value="TVT41822.1"/>
    <property type="molecule type" value="Genomic_DNA"/>
</dbReference>
<dbReference type="InterPro" id="IPR045553">
    <property type="entry name" value="bpX1"/>
</dbReference>
<name>A0A558BZC0_9BACT</name>
<feature type="domain" description="MoxR-vWA-beta-propeller ternary system" evidence="2">
    <location>
        <begin position="723"/>
        <end position="802"/>
    </location>
</feature>